<dbReference type="InterPro" id="IPR018537">
    <property type="entry name" value="Peptidoglycan-bd_3"/>
</dbReference>
<protein>
    <submittedName>
        <fullName evidence="4">Lysozyme family protein</fullName>
    </submittedName>
</protein>
<accession>A0ABU0BHQ0</accession>
<dbReference type="Pfam" id="PF09374">
    <property type="entry name" value="PG_binding_3"/>
    <property type="match status" value="1"/>
</dbReference>
<keyword evidence="5" id="KW-1185">Reference proteome</keyword>
<evidence type="ECO:0000259" key="3">
    <source>
        <dbReference type="Pfam" id="PF09374"/>
    </source>
</evidence>
<evidence type="ECO:0000259" key="2">
    <source>
        <dbReference type="Pfam" id="PF05838"/>
    </source>
</evidence>
<name>A0ABU0BHQ0_9HYPH</name>
<reference evidence="4 5" key="1">
    <citation type="submission" date="2023-07" db="EMBL/GenBank/DDBJ databases">
        <title>Genomic Encyclopedia of Type Strains, Phase IV (KMG-IV): sequencing the most valuable type-strain genomes for metagenomic binning, comparative biology and taxonomic classification.</title>
        <authorList>
            <person name="Goeker M."/>
        </authorList>
    </citation>
    <scope>NUCLEOTIDE SEQUENCE [LARGE SCALE GENOMIC DNA]</scope>
    <source>
        <strain evidence="4 5">DSM 2457</strain>
    </source>
</reference>
<evidence type="ECO:0000256" key="1">
    <source>
        <dbReference type="SAM" id="Phobius"/>
    </source>
</evidence>
<feature type="transmembrane region" description="Helical" evidence="1">
    <location>
        <begin position="248"/>
        <end position="269"/>
    </location>
</feature>
<evidence type="ECO:0000313" key="5">
    <source>
        <dbReference type="Proteomes" id="UP001224682"/>
    </source>
</evidence>
<dbReference type="SUPFAM" id="SSF53955">
    <property type="entry name" value="Lysozyme-like"/>
    <property type="match status" value="1"/>
</dbReference>
<dbReference type="CDD" id="cd13926">
    <property type="entry name" value="N-acetylmuramidase_GH108"/>
    <property type="match status" value="1"/>
</dbReference>
<dbReference type="Proteomes" id="UP001224682">
    <property type="component" value="Unassembled WGS sequence"/>
</dbReference>
<organism evidence="4 5">
    <name type="scientific">Ancylobacter polymorphus</name>
    <dbReference type="NCBI Taxonomy" id="223390"/>
    <lineage>
        <taxon>Bacteria</taxon>
        <taxon>Pseudomonadati</taxon>
        <taxon>Pseudomonadota</taxon>
        <taxon>Alphaproteobacteria</taxon>
        <taxon>Hyphomicrobiales</taxon>
        <taxon>Xanthobacteraceae</taxon>
        <taxon>Ancylobacter</taxon>
    </lineage>
</organism>
<dbReference type="InterPro" id="IPR023346">
    <property type="entry name" value="Lysozyme-like_dom_sf"/>
</dbReference>
<keyword evidence="1" id="KW-0812">Transmembrane</keyword>
<keyword evidence="1" id="KW-1133">Transmembrane helix</keyword>
<dbReference type="EMBL" id="JAUSUI010000013">
    <property type="protein sequence ID" value="MDQ0305355.1"/>
    <property type="molecule type" value="Genomic_DNA"/>
</dbReference>
<dbReference type="InterPro" id="IPR008565">
    <property type="entry name" value="TtsA-like_GH18_dom"/>
</dbReference>
<gene>
    <name evidence="4" type="ORF">J2S75_004407</name>
</gene>
<feature type="domain" description="Peptidoglycan binding" evidence="3">
    <location>
        <begin position="104"/>
        <end position="167"/>
    </location>
</feature>
<sequence>MTAAGFARAQPHVLAYEGKFSNHPDDPGGRTYEGITQRVYDAWCAANGQPKRTLSKDTGKWAGWTEQRDAIYRKQYWDAVRGDELPAGVDFAVYDAAVNSGPGRAIRWLQRALRLNRIDGVFGVATLAAVKAHPDKDLLVAAICAERLTFLQALGTWKTFGKGWGRRVAAVKATGQAWATGSVGPAPDKIDDASAKAVIESAPPAPSTAGADAAIGAGSGTATVGTVIESVRQQIEPYAGASERVQQIVVALIVLGALVTFGGLAWRWYTKRKAARLAEALA</sequence>
<dbReference type="Gene3D" id="1.20.141.10">
    <property type="entry name" value="Chitosanase, subunit A, domain 1"/>
    <property type="match status" value="1"/>
</dbReference>
<feature type="domain" description="TtsA-like Glycoside hydrolase family 108" evidence="2">
    <location>
        <begin position="12"/>
        <end position="101"/>
    </location>
</feature>
<comment type="caution">
    <text evidence="4">The sequence shown here is derived from an EMBL/GenBank/DDBJ whole genome shotgun (WGS) entry which is preliminary data.</text>
</comment>
<proteinExistence type="predicted"/>
<dbReference type="RefSeq" id="WP_307023327.1">
    <property type="nucleotide sequence ID" value="NZ_JAUSUI010000013.1"/>
</dbReference>
<evidence type="ECO:0000313" key="4">
    <source>
        <dbReference type="EMBL" id="MDQ0305355.1"/>
    </source>
</evidence>
<dbReference type="Pfam" id="PF05838">
    <property type="entry name" value="Glyco_hydro_108"/>
    <property type="match status" value="1"/>
</dbReference>
<keyword evidence="1" id="KW-0472">Membrane</keyword>